<comment type="caution">
    <text evidence="1">The sequence shown here is derived from an EMBL/GenBank/DDBJ whole genome shotgun (WGS) entry which is preliminary data.</text>
</comment>
<dbReference type="AlphaFoldDB" id="A0A8J6TFS2"/>
<evidence type="ECO:0000313" key="1">
    <source>
        <dbReference type="EMBL" id="MBC8317753.1"/>
    </source>
</evidence>
<organism evidence="1 2">
    <name type="scientific">Candidatus Desulfobia pelagia</name>
    <dbReference type="NCBI Taxonomy" id="2841692"/>
    <lineage>
        <taxon>Bacteria</taxon>
        <taxon>Pseudomonadati</taxon>
        <taxon>Thermodesulfobacteriota</taxon>
        <taxon>Desulfobulbia</taxon>
        <taxon>Desulfobulbales</taxon>
        <taxon>Desulfobulbaceae</taxon>
        <taxon>Candidatus Desulfobia</taxon>
    </lineage>
</organism>
<dbReference type="EMBL" id="JACNJZ010000102">
    <property type="protein sequence ID" value="MBC8317753.1"/>
    <property type="molecule type" value="Genomic_DNA"/>
</dbReference>
<accession>A0A8J6TFS2</accession>
<sequence length="61" mass="7073">MNDSTQHSKKKPDPKRMAMLRSLPIEIKQQITGEEADALLYDKELPDSLLEKLKDYLVDDE</sequence>
<protein>
    <submittedName>
        <fullName evidence="1">Uncharacterized protein</fullName>
    </submittedName>
</protein>
<proteinExistence type="predicted"/>
<name>A0A8J6TFS2_9BACT</name>
<reference evidence="1 2" key="1">
    <citation type="submission" date="2020-08" db="EMBL/GenBank/DDBJ databases">
        <title>Bridging the membrane lipid divide: bacteria of the FCB group superphylum have the potential to synthesize archaeal ether lipids.</title>
        <authorList>
            <person name="Villanueva L."/>
            <person name="Von Meijenfeldt F.A.B."/>
            <person name="Westbye A.B."/>
            <person name="Yadav S."/>
            <person name="Hopmans E.C."/>
            <person name="Dutilh B.E."/>
            <person name="Sinninghe Damste J.S."/>
        </authorList>
    </citation>
    <scope>NUCLEOTIDE SEQUENCE [LARGE SCALE GENOMIC DNA]</scope>
    <source>
        <strain evidence="1">NIOZ-UU47</strain>
    </source>
</reference>
<gene>
    <name evidence="1" type="ORF">H8E41_07580</name>
</gene>
<evidence type="ECO:0000313" key="2">
    <source>
        <dbReference type="Proteomes" id="UP000614424"/>
    </source>
</evidence>
<dbReference type="Proteomes" id="UP000614424">
    <property type="component" value="Unassembled WGS sequence"/>
</dbReference>